<keyword evidence="4" id="KW-1185">Reference proteome</keyword>
<feature type="non-terminal residue" evidence="3">
    <location>
        <position position="1"/>
    </location>
</feature>
<dbReference type="OrthoDB" id="1858978at2759"/>
<protein>
    <recommendedName>
        <fullName evidence="2">Neprosin PEP catalytic domain-containing protein</fullName>
    </recommendedName>
</protein>
<feature type="chain" id="PRO_5016918360" description="Neprosin PEP catalytic domain-containing protein" evidence="1">
    <location>
        <begin position="17"/>
        <end position="364"/>
    </location>
</feature>
<dbReference type="EMBL" id="QJKJ01016960">
    <property type="protein sequence ID" value="RDX60296.1"/>
    <property type="molecule type" value="Genomic_DNA"/>
</dbReference>
<dbReference type="Proteomes" id="UP000257109">
    <property type="component" value="Unassembled WGS sequence"/>
</dbReference>
<dbReference type="InterPro" id="IPR004314">
    <property type="entry name" value="Neprosin"/>
</dbReference>
<dbReference type="PANTHER" id="PTHR31589:SF223">
    <property type="entry name" value="PROTEIN, PUTATIVE (DUF239)-RELATED"/>
    <property type="match status" value="1"/>
</dbReference>
<dbReference type="PROSITE" id="PS52045">
    <property type="entry name" value="NEPROSIN_PEP_CD"/>
    <property type="match status" value="1"/>
</dbReference>
<name>A0A371E2M7_MUCPR</name>
<dbReference type="AlphaFoldDB" id="A0A371E2M7"/>
<keyword evidence="1" id="KW-0732">Signal</keyword>
<gene>
    <name evidence="3" type="ORF">CR513_61573</name>
</gene>
<proteinExistence type="predicted"/>
<accession>A0A371E2M7</accession>
<dbReference type="InterPro" id="IPR025521">
    <property type="entry name" value="Neprosin_propep"/>
</dbReference>
<evidence type="ECO:0000313" key="4">
    <source>
        <dbReference type="Proteomes" id="UP000257109"/>
    </source>
</evidence>
<reference evidence="3" key="1">
    <citation type="submission" date="2018-05" db="EMBL/GenBank/DDBJ databases">
        <title>Draft genome of Mucuna pruriens seed.</title>
        <authorList>
            <person name="Nnadi N.E."/>
            <person name="Vos R."/>
            <person name="Hasami M.H."/>
            <person name="Devisetty U.K."/>
            <person name="Aguiy J.C."/>
        </authorList>
    </citation>
    <scope>NUCLEOTIDE SEQUENCE [LARGE SCALE GENOMIC DNA]</scope>
    <source>
        <strain evidence="3">JCA_2017</strain>
    </source>
</reference>
<dbReference type="InterPro" id="IPR053168">
    <property type="entry name" value="Glutamic_endopeptidase"/>
</dbReference>
<feature type="signal peptide" evidence="1">
    <location>
        <begin position="1"/>
        <end position="16"/>
    </location>
</feature>
<evidence type="ECO:0000259" key="2">
    <source>
        <dbReference type="PROSITE" id="PS52045"/>
    </source>
</evidence>
<comment type="caution">
    <text evidence="3">The sequence shown here is derived from an EMBL/GenBank/DDBJ whole genome shotgun (WGS) entry which is preliminary data.</text>
</comment>
<evidence type="ECO:0000256" key="1">
    <source>
        <dbReference type="SAM" id="SignalP"/>
    </source>
</evidence>
<sequence>MMNILFFLLCLVPCSASHRRIYSPKQDLDLERQLKLVNKSPVKSIHTNFGDMVDCIDIKKQPAFNHPLLKNHKLQRKPSSQKSFGKTRAKNLYTESIFGLGKEECPTGTVPIRRTTKDNLIRDKPLLDNHILTQNQPGNHYAEAYMLPFLGPYYAVSGNNSIYNPTLQMKDQISASHLFLQNGPKGSTEKIVAGWHVAPQFYGGDSATYIYASWSVSLKPCFISSIFNSEIKKTGCYNIQCPGFVQTNKYKYLGFRVNNTSIYGGTMIETKISIFQDVSTKNWWLSIENDPVGYFPIALFSNLTSADKVGYVSFQNGLRRDFGPDDVKTFSDNTDCFGVEYYGNQKGEVGYSLQFGGPGGNCGD</sequence>
<dbReference type="Pfam" id="PF03080">
    <property type="entry name" value="Neprosin"/>
    <property type="match status" value="1"/>
</dbReference>
<dbReference type="STRING" id="157652.A0A371E2M7"/>
<dbReference type="Pfam" id="PF14365">
    <property type="entry name" value="Neprosin_AP"/>
    <property type="match status" value="1"/>
</dbReference>
<dbReference type="PANTHER" id="PTHR31589">
    <property type="entry name" value="PROTEIN, PUTATIVE (DUF239)-RELATED-RELATED"/>
    <property type="match status" value="1"/>
</dbReference>
<evidence type="ECO:0000313" key="3">
    <source>
        <dbReference type="EMBL" id="RDX60296.1"/>
    </source>
</evidence>
<organism evidence="3 4">
    <name type="scientific">Mucuna pruriens</name>
    <name type="common">Velvet bean</name>
    <name type="synonym">Dolichos pruriens</name>
    <dbReference type="NCBI Taxonomy" id="157652"/>
    <lineage>
        <taxon>Eukaryota</taxon>
        <taxon>Viridiplantae</taxon>
        <taxon>Streptophyta</taxon>
        <taxon>Embryophyta</taxon>
        <taxon>Tracheophyta</taxon>
        <taxon>Spermatophyta</taxon>
        <taxon>Magnoliopsida</taxon>
        <taxon>eudicotyledons</taxon>
        <taxon>Gunneridae</taxon>
        <taxon>Pentapetalae</taxon>
        <taxon>rosids</taxon>
        <taxon>fabids</taxon>
        <taxon>Fabales</taxon>
        <taxon>Fabaceae</taxon>
        <taxon>Papilionoideae</taxon>
        <taxon>50 kb inversion clade</taxon>
        <taxon>NPAAA clade</taxon>
        <taxon>indigoferoid/millettioid clade</taxon>
        <taxon>Phaseoleae</taxon>
        <taxon>Mucuna</taxon>
    </lineage>
</organism>
<feature type="domain" description="Neprosin PEP catalytic" evidence="2">
    <location>
        <begin position="133"/>
        <end position="364"/>
    </location>
</feature>